<comment type="caution">
    <text evidence="2">The sequence shown here is derived from an EMBL/GenBank/DDBJ whole genome shotgun (WGS) entry which is preliminary data.</text>
</comment>
<evidence type="ECO:0000256" key="1">
    <source>
        <dbReference type="SAM" id="MobiDB-lite"/>
    </source>
</evidence>
<proteinExistence type="predicted"/>
<gene>
    <name evidence="2" type="ORF">XA68_14205</name>
</gene>
<dbReference type="EMBL" id="LAZP02000332">
    <property type="protein sequence ID" value="PFH58069.1"/>
    <property type="molecule type" value="Genomic_DNA"/>
</dbReference>
<protein>
    <submittedName>
        <fullName evidence="2">Uncharacterized protein</fullName>
    </submittedName>
</protein>
<dbReference type="OrthoDB" id="5207784at2759"/>
<feature type="region of interest" description="Disordered" evidence="1">
    <location>
        <begin position="1"/>
        <end position="27"/>
    </location>
</feature>
<reference evidence="2 3" key="2">
    <citation type="journal article" date="2017" name="Sci. Rep.">
        <title>Ant-infecting Ophiocordyceps genomes reveal a high diversity of potential behavioral manipulation genes and a possible major role for enterotoxins.</title>
        <authorList>
            <person name="de Bekker C."/>
            <person name="Ohm R.A."/>
            <person name="Evans H.C."/>
            <person name="Brachmann A."/>
            <person name="Hughes D.P."/>
        </authorList>
    </citation>
    <scope>NUCLEOTIDE SEQUENCE [LARGE SCALE GENOMIC DNA]</scope>
    <source>
        <strain evidence="2 3">SC16a</strain>
    </source>
</reference>
<sequence length="285" mass="31366">MPTDPVASRMTTTTTTTTMTPPPSSSLISARQHSLVRDMLTALTGTRTQNHPPQGQVGRSIMPRGASPAGYMDEPPSYSRGHHQRSFHNPIVQPTTLIAAGRFVYSDKSHAPPQTLYEISHDADTLTDAVRIVRVERLDHAVKHQDGGAPQLSTRAKHIYDLRHPNAITAPTFPFHADPASRQSLGSLGITTFRPWKRALARGYRVHRAARGPHRLLCGEVHFTAVPVKDKAVMFEWFDSQERLIARELTERGGVKSLLISAEMTMRNRDALMAAGGCDVVTALS</sequence>
<name>A0A2A9P9H8_OPHUN</name>
<dbReference type="AlphaFoldDB" id="A0A2A9P9H8"/>
<feature type="compositionally biased region" description="Low complexity" evidence="1">
    <location>
        <begin position="10"/>
        <end position="19"/>
    </location>
</feature>
<evidence type="ECO:0000313" key="2">
    <source>
        <dbReference type="EMBL" id="PFH58069.1"/>
    </source>
</evidence>
<keyword evidence="3" id="KW-1185">Reference proteome</keyword>
<organism evidence="2 3">
    <name type="scientific">Ophiocordyceps unilateralis</name>
    <name type="common">Zombie-ant fungus</name>
    <name type="synonym">Torrubia unilateralis</name>
    <dbReference type="NCBI Taxonomy" id="268505"/>
    <lineage>
        <taxon>Eukaryota</taxon>
        <taxon>Fungi</taxon>
        <taxon>Dikarya</taxon>
        <taxon>Ascomycota</taxon>
        <taxon>Pezizomycotina</taxon>
        <taxon>Sordariomycetes</taxon>
        <taxon>Hypocreomycetidae</taxon>
        <taxon>Hypocreales</taxon>
        <taxon>Ophiocordycipitaceae</taxon>
        <taxon>Ophiocordyceps</taxon>
    </lineage>
</organism>
<accession>A0A2A9P9H8</accession>
<dbReference type="Proteomes" id="UP000037136">
    <property type="component" value="Unassembled WGS sequence"/>
</dbReference>
<feature type="region of interest" description="Disordered" evidence="1">
    <location>
        <begin position="45"/>
        <end position="86"/>
    </location>
</feature>
<evidence type="ECO:0000313" key="3">
    <source>
        <dbReference type="Proteomes" id="UP000037136"/>
    </source>
</evidence>
<reference evidence="2 3" key="1">
    <citation type="journal article" date="2015" name="BMC Genomics">
        <title>Gene expression during zombie ant biting behavior reflects the complexity underlying fungal parasitic behavioral manipulation.</title>
        <authorList>
            <person name="de Bekker C."/>
            <person name="Ohm R.A."/>
            <person name="Loreto R.G."/>
            <person name="Sebastian A."/>
            <person name="Albert I."/>
            <person name="Merrow M."/>
            <person name="Brachmann A."/>
            <person name="Hughes D.P."/>
        </authorList>
    </citation>
    <scope>NUCLEOTIDE SEQUENCE [LARGE SCALE GENOMIC DNA]</scope>
    <source>
        <strain evidence="2 3">SC16a</strain>
    </source>
</reference>
<dbReference type="STRING" id="268505.A0A2A9P9H8"/>